<dbReference type="InParanoid" id="B6IKL2"/>
<keyword evidence="2" id="KW-1185">Reference proteome</keyword>
<accession>B6IKL2</accession>
<protein>
    <submittedName>
        <fullName evidence="1">Protein CBG27548</fullName>
    </submittedName>
</protein>
<dbReference type="CTD" id="68918999"/>
<reference evidence="1 2" key="1">
    <citation type="journal article" date="2003" name="PLoS Biol.">
        <title>The genome sequence of Caenorhabditis briggsae: a platform for comparative genomics.</title>
        <authorList>
            <person name="Stein L.D."/>
            <person name="Bao Z."/>
            <person name="Blasiar D."/>
            <person name="Blumenthal T."/>
            <person name="Brent M.R."/>
            <person name="Chen N."/>
            <person name="Chinwalla A."/>
            <person name="Clarke L."/>
            <person name="Clee C."/>
            <person name="Coghlan A."/>
            <person name="Coulson A."/>
            <person name="D'Eustachio P."/>
            <person name="Fitch D.H."/>
            <person name="Fulton L.A."/>
            <person name="Fulton R.E."/>
            <person name="Griffiths-Jones S."/>
            <person name="Harris T.W."/>
            <person name="Hillier L.W."/>
            <person name="Kamath R."/>
            <person name="Kuwabara P.E."/>
            <person name="Mardis E.R."/>
            <person name="Marra M.A."/>
            <person name="Miner T.L."/>
            <person name="Minx P."/>
            <person name="Mullikin J.C."/>
            <person name="Plumb R.W."/>
            <person name="Rogers J."/>
            <person name="Schein J.E."/>
            <person name="Sohrmann M."/>
            <person name="Spieth J."/>
            <person name="Stajich J.E."/>
            <person name="Wei C."/>
            <person name="Willey D."/>
            <person name="Wilson R.K."/>
            <person name="Durbin R."/>
            <person name="Waterston R.H."/>
        </authorList>
    </citation>
    <scope>NUCLEOTIDE SEQUENCE [LARGE SCALE GENOMIC DNA]</scope>
    <source>
        <strain evidence="1 2">AF16</strain>
    </source>
</reference>
<evidence type="ECO:0000313" key="1">
    <source>
        <dbReference type="EMBL" id="CAS00442.1"/>
    </source>
</evidence>
<evidence type="ECO:0000313" key="2">
    <source>
        <dbReference type="Proteomes" id="UP000008549"/>
    </source>
</evidence>
<dbReference type="KEGG" id="cbr:CBG_27548"/>
<gene>
    <name evidence="1" type="ORF">CBG27548</name>
    <name evidence="1" type="ORF">CBG_27548</name>
</gene>
<proteinExistence type="predicted"/>
<dbReference type="EMBL" id="HE600959">
    <property type="protein sequence ID" value="CAS00442.1"/>
    <property type="molecule type" value="Genomic_DNA"/>
</dbReference>
<reference evidence="1 2" key="2">
    <citation type="journal article" date="2011" name="PLoS Genet.">
        <title>Caenorhabditis briggsae recombinant inbred line genotypes reveal inter-strain incompatibility and the evolution of recombination.</title>
        <authorList>
            <person name="Ross J.A."/>
            <person name="Koboldt D.C."/>
            <person name="Staisch J.E."/>
            <person name="Chamberlin H.M."/>
            <person name="Gupta B.P."/>
            <person name="Miller R.D."/>
            <person name="Baird S.E."/>
            <person name="Haag E.S."/>
        </authorList>
    </citation>
    <scope>NUCLEOTIDE SEQUENCE [LARGE SCALE GENOMIC DNA]</scope>
    <source>
        <strain evidence="1 2">AF16</strain>
    </source>
</reference>
<organism evidence="1 2">
    <name type="scientific">Caenorhabditis briggsae</name>
    <dbReference type="NCBI Taxonomy" id="6238"/>
    <lineage>
        <taxon>Eukaryota</taxon>
        <taxon>Metazoa</taxon>
        <taxon>Ecdysozoa</taxon>
        <taxon>Nematoda</taxon>
        <taxon>Chromadorea</taxon>
        <taxon>Rhabditida</taxon>
        <taxon>Rhabditina</taxon>
        <taxon>Rhabditomorpha</taxon>
        <taxon>Rhabditoidea</taxon>
        <taxon>Rhabditidae</taxon>
        <taxon>Peloderinae</taxon>
        <taxon>Caenorhabditis</taxon>
    </lineage>
</organism>
<dbReference type="AlphaFoldDB" id="B6IKL2"/>
<sequence>MGQMVKPTSSTKMHFEWLDQNQECKQEDQKQECKQEDQKQCKQDI</sequence>
<dbReference type="RefSeq" id="XP_045100001.1">
    <property type="nucleotide sequence ID" value="XM_045239205.1"/>
</dbReference>
<dbReference type="Proteomes" id="UP000008549">
    <property type="component" value="Unassembled WGS sequence"/>
</dbReference>
<dbReference type="GeneID" id="68918999"/>
<dbReference type="HOGENOM" id="CLU_3208104_0_0_1"/>
<name>B6IKL2_CAEBR</name>